<proteinExistence type="inferred from homology"/>
<dbReference type="PANTHER" id="PTHR42928:SF5">
    <property type="entry name" value="BLR1237 PROTEIN"/>
    <property type="match status" value="1"/>
</dbReference>
<keyword evidence="4" id="KW-1185">Reference proteome</keyword>
<organism evidence="3 4">
    <name type="scientific">Pigmentiphaga kullae</name>
    <dbReference type="NCBI Taxonomy" id="151784"/>
    <lineage>
        <taxon>Bacteria</taxon>
        <taxon>Pseudomonadati</taxon>
        <taxon>Pseudomonadota</taxon>
        <taxon>Betaproteobacteria</taxon>
        <taxon>Burkholderiales</taxon>
        <taxon>Alcaligenaceae</taxon>
        <taxon>Pigmentiphaga</taxon>
    </lineage>
</organism>
<dbReference type="AlphaFoldDB" id="A0A4Q7NMK7"/>
<reference evidence="3 4" key="1">
    <citation type="submission" date="2019-02" db="EMBL/GenBank/DDBJ databases">
        <title>Genomic Encyclopedia of Type Strains, Phase IV (KMG-IV): sequencing the most valuable type-strain genomes for metagenomic binning, comparative biology and taxonomic classification.</title>
        <authorList>
            <person name="Goeker M."/>
        </authorList>
    </citation>
    <scope>NUCLEOTIDE SEQUENCE [LARGE SCALE GENOMIC DNA]</scope>
    <source>
        <strain evidence="3 4">K24</strain>
    </source>
</reference>
<dbReference type="SUPFAM" id="SSF53850">
    <property type="entry name" value="Periplasmic binding protein-like II"/>
    <property type="match status" value="1"/>
</dbReference>
<evidence type="ECO:0000313" key="3">
    <source>
        <dbReference type="EMBL" id="RZS86208.1"/>
    </source>
</evidence>
<dbReference type="OrthoDB" id="8648920at2"/>
<protein>
    <submittedName>
        <fullName evidence="3">Tripartite-type tricarboxylate transporter receptor subunit TctC</fullName>
    </submittedName>
</protein>
<keyword evidence="2" id="KW-0732">Signal</keyword>
<feature type="chain" id="PRO_5020399375" evidence="2">
    <location>
        <begin position="30"/>
        <end position="330"/>
    </location>
</feature>
<dbReference type="Gene3D" id="3.40.190.150">
    <property type="entry name" value="Bordetella uptake gene, domain 1"/>
    <property type="match status" value="1"/>
</dbReference>
<name>A0A4Q7NMK7_9BURK</name>
<dbReference type="Proteomes" id="UP000292445">
    <property type="component" value="Unassembled WGS sequence"/>
</dbReference>
<dbReference type="Gene3D" id="3.40.190.10">
    <property type="entry name" value="Periplasmic binding protein-like II"/>
    <property type="match status" value="1"/>
</dbReference>
<gene>
    <name evidence="3" type="ORF">EV675_2242</name>
</gene>
<feature type="signal peptide" evidence="2">
    <location>
        <begin position="1"/>
        <end position="29"/>
    </location>
</feature>
<dbReference type="Pfam" id="PF03401">
    <property type="entry name" value="TctC"/>
    <property type="match status" value="1"/>
</dbReference>
<keyword evidence="3" id="KW-0675">Receptor</keyword>
<dbReference type="PANTHER" id="PTHR42928">
    <property type="entry name" value="TRICARBOXYLATE-BINDING PROTEIN"/>
    <property type="match status" value="1"/>
</dbReference>
<comment type="similarity">
    <text evidence="1">Belongs to the UPF0065 (bug) family.</text>
</comment>
<dbReference type="InterPro" id="IPR005064">
    <property type="entry name" value="BUG"/>
</dbReference>
<accession>A0A4Q7NMK7</accession>
<dbReference type="CDD" id="cd07012">
    <property type="entry name" value="PBP2_Bug_TTT"/>
    <property type="match status" value="1"/>
</dbReference>
<dbReference type="EMBL" id="SGXC01000001">
    <property type="protein sequence ID" value="RZS86208.1"/>
    <property type="molecule type" value="Genomic_DNA"/>
</dbReference>
<dbReference type="PIRSF" id="PIRSF017082">
    <property type="entry name" value="YflP"/>
    <property type="match status" value="1"/>
</dbReference>
<evidence type="ECO:0000256" key="1">
    <source>
        <dbReference type="ARBA" id="ARBA00006987"/>
    </source>
</evidence>
<evidence type="ECO:0000256" key="2">
    <source>
        <dbReference type="SAM" id="SignalP"/>
    </source>
</evidence>
<evidence type="ECO:0000313" key="4">
    <source>
        <dbReference type="Proteomes" id="UP000292445"/>
    </source>
</evidence>
<sequence length="330" mass="34877">MKSVPFPARRLAVASIAAACVLASTAAVAADAWPSRPIRVVVPYAPGNTGDITLRFVQLQLEKQFGVRILIDNKSGASGNIGADEVVRATPDGYTFLLGATNNFVTNQYLFKGMRFDPTKDLVPVSLLSNGPSVLVVNGSPEIRTLSDLTAEAKKNPGKLNFGSPGNGTPPHLAAELYSQLANVQLTHVPYRGSPPAVQALMAGEIQLYVTALSSVAGHVASGRLRAIAVADGERLAMLPSVPTTAEQGLPGLVTGNWWGLAAPVGTDPQIIDKFSRALREVLKDPAIRKQYTDIGVTPIGSTPAEFAARIKQEAQAWKAVIDKANIQPE</sequence>
<dbReference type="InterPro" id="IPR042100">
    <property type="entry name" value="Bug_dom1"/>
</dbReference>
<comment type="caution">
    <text evidence="3">The sequence shown here is derived from an EMBL/GenBank/DDBJ whole genome shotgun (WGS) entry which is preliminary data.</text>
</comment>
<dbReference type="RefSeq" id="WP_130357321.1">
    <property type="nucleotide sequence ID" value="NZ_SGXC01000001.1"/>
</dbReference>